<dbReference type="PRINTS" id="PR00080">
    <property type="entry name" value="SDRFAMILY"/>
</dbReference>
<dbReference type="PRINTS" id="PR00081">
    <property type="entry name" value="GDHRDH"/>
</dbReference>
<protein>
    <submittedName>
        <fullName evidence="3">SDR family NAD(P)-dependent oxidoreductase</fullName>
        <ecNumber evidence="3">1.1.1.-</ecNumber>
    </submittedName>
</protein>
<dbReference type="InterPro" id="IPR002347">
    <property type="entry name" value="SDR_fam"/>
</dbReference>
<evidence type="ECO:0000313" key="4">
    <source>
        <dbReference type="Proteomes" id="UP001634747"/>
    </source>
</evidence>
<reference evidence="3 4" key="1">
    <citation type="submission" date="2024-12" db="EMBL/GenBank/DDBJ databases">
        <authorList>
            <person name="Lee Y."/>
        </authorList>
    </citation>
    <scope>NUCLEOTIDE SEQUENCE [LARGE SCALE GENOMIC DNA]</scope>
    <source>
        <strain evidence="3 4">03SUJ4</strain>
    </source>
</reference>
<keyword evidence="4" id="KW-1185">Reference proteome</keyword>
<dbReference type="Gene3D" id="3.40.50.720">
    <property type="entry name" value="NAD(P)-binding Rossmann-like Domain"/>
    <property type="match status" value="1"/>
</dbReference>
<evidence type="ECO:0000256" key="1">
    <source>
        <dbReference type="ARBA" id="ARBA00006484"/>
    </source>
</evidence>
<evidence type="ECO:0000313" key="3">
    <source>
        <dbReference type="EMBL" id="MFN2975993.1"/>
    </source>
</evidence>
<dbReference type="Pfam" id="PF13561">
    <property type="entry name" value="adh_short_C2"/>
    <property type="match status" value="1"/>
</dbReference>
<comment type="caution">
    <text evidence="3">The sequence shown here is derived from an EMBL/GenBank/DDBJ whole genome shotgun (WGS) entry which is preliminary data.</text>
</comment>
<dbReference type="CDD" id="cd05233">
    <property type="entry name" value="SDR_c"/>
    <property type="match status" value="1"/>
</dbReference>
<dbReference type="NCBIfam" id="NF005559">
    <property type="entry name" value="PRK07231.1"/>
    <property type="match status" value="1"/>
</dbReference>
<dbReference type="InterPro" id="IPR051122">
    <property type="entry name" value="SDR_DHRS6-like"/>
</dbReference>
<dbReference type="GO" id="GO:0016491">
    <property type="term" value="F:oxidoreductase activity"/>
    <property type="evidence" value="ECO:0007669"/>
    <property type="project" value="UniProtKB-KW"/>
</dbReference>
<name>A0ABW9KL06_9BACT</name>
<dbReference type="PANTHER" id="PTHR43477">
    <property type="entry name" value="DIHYDROANTICAPSIN 7-DEHYDROGENASE"/>
    <property type="match status" value="1"/>
</dbReference>
<dbReference type="InterPro" id="IPR036291">
    <property type="entry name" value="NAD(P)-bd_dom_sf"/>
</dbReference>
<sequence>MIGNEENSGVLTGKTALVTGAGSGIGAAIATALAGAGAEVVLADIRLQAAEAVAKDLPGARALELDVCDAKAIEAAAAKFDTLDILVNNAGIGLVGDIAATEQEDFARVMHVNVDSVFLVTKAFLPHLMKRRGSIVNIASVAGLVGIRQRFAYCASKGAVVAMSRQLAVEYPQQLRVNCVCPGTIDSPFVAGFLEKYHAGQEEEVREQLRVRQPVGRLGRPDEVASLVLYLCSPAADFMHGSVITLDGGWTAA</sequence>
<dbReference type="PANTHER" id="PTHR43477:SF1">
    <property type="entry name" value="DIHYDROANTICAPSIN 7-DEHYDROGENASE"/>
    <property type="match status" value="1"/>
</dbReference>
<dbReference type="RefSeq" id="WP_263412504.1">
    <property type="nucleotide sequence ID" value="NZ_BAABBH010000001.1"/>
</dbReference>
<dbReference type="InterPro" id="IPR020904">
    <property type="entry name" value="Sc_DH/Rdtase_CS"/>
</dbReference>
<dbReference type="PROSITE" id="PS00061">
    <property type="entry name" value="ADH_SHORT"/>
    <property type="match status" value="1"/>
</dbReference>
<dbReference type="SUPFAM" id="SSF51735">
    <property type="entry name" value="NAD(P)-binding Rossmann-fold domains"/>
    <property type="match status" value="1"/>
</dbReference>
<organism evidence="3 4">
    <name type="scientific">Terriglobus aquaticus</name>
    <dbReference type="NCBI Taxonomy" id="940139"/>
    <lineage>
        <taxon>Bacteria</taxon>
        <taxon>Pseudomonadati</taxon>
        <taxon>Acidobacteriota</taxon>
        <taxon>Terriglobia</taxon>
        <taxon>Terriglobales</taxon>
        <taxon>Acidobacteriaceae</taxon>
        <taxon>Terriglobus</taxon>
    </lineage>
</organism>
<dbReference type="Proteomes" id="UP001634747">
    <property type="component" value="Unassembled WGS sequence"/>
</dbReference>
<gene>
    <name evidence="3" type="ORF">ACK2TP_09480</name>
</gene>
<dbReference type="EMBL" id="JBJYXY010000001">
    <property type="protein sequence ID" value="MFN2975993.1"/>
    <property type="molecule type" value="Genomic_DNA"/>
</dbReference>
<accession>A0ABW9KL06</accession>
<evidence type="ECO:0000256" key="2">
    <source>
        <dbReference type="ARBA" id="ARBA00023002"/>
    </source>
</evidence>
<keyword evidence="2 3" id="KW-0560">Oxidoreductase</keyword>
<dbReference type="EC" id="1.1.1.-" evidence="3"/>
<comment type="similarity">
    <text evidence="1">Belongs to the short-chain dehydrogenases/reductases (SDR) family.</text>
</comment>
<proteinExistence type="inferred from homology"/>